<organism evidence="1 2">
    <name type="scientific">Colletotrichum higginsianum (strain IMI 349063)</name>
    <name type="common">Crucifer anthracnose fungus</name>
    <dbReference type="NCBI Taxonomy" id="759273"/>
    <lineage>
        <taxon>Eukaryota</taxon>
        <taxon>Fungi</taxon>
        <taxon>Dikarya</taxon>
        <taxon>Ascomycota</taxon>
        <taxon>Pezizomycotina</taxon>
        <taxon>Sordariomycetes</taxon>
        <taxon>Hypocreomycetidae</taxon>
        <taxon>Glomerellales</taxon>
        <taxon>Glomerellaceae</taxon>
        <taxon>Colletotrichum</taxon>
        <taxon>Colletotrichum destructivum species complex</taxon>
    </lineage>
</organism>
<reference evidence="2" key="1">
    <citation type="journal article" date="2012" name="Nat. Genet.">
        <title>Lifestyle transitions in plant pathogenic Colletotrichum fungi deciphered by genome and transcriptome analyses.</title>
        <authorList>
            <person name="O'Connell R.J."/>
            <person name="Thon M.R."/>
            <person name="Hacquard S."/>
            <person name="Amyotte S.G."/>
            <person name="Kleemann J."/>
            <person name="Torres M.F."/>
            <person name="Damm U."/>
            <person name="Buiate E.A."/>
            <person name="Epstein L."/>
            <person name="Alkan N."/>
            <person name="Altmueller J."/>
            <person name="Alvarado-Balderrama L."/>
            <person name="Bauser C.A."/>
            <person name="Becker C."/>
            <person name="Birren B.W."/>
            <person name="Chen Z."/>
            <person name="Choi J."/>
            <person name="Crouch J.A."/>
            <person name="Duvick J.P."/>
            <person name="Farman M.A."/>
            <person name="Gan P."/>
            <person name="Heiman D."/>
            <person name="Henrissat B."/>
            <person name="Howard R.J."/>
            <person name="Kabbage M."/>
            <person name="Koch C."/>
            <person name="Kracher B."/>
            <person name="Kubo Y."/>
            <person name="Law A.D."/>
            <person name="Lebrun M.-H."/>
            <person name="Lee Y.-H."/>
            <person name="Miyara I."/>
            <person name="Moore N."/>
            <person name="Neumann U."/>
            <person name="Nordstroem K."/>
            <person name="Panaccione D.G."/>
            <person name="Panstruga R."/>
            <person name="Place M."/>
            <person name="Proctor R.H."/>
            <person name="Prusky D."/>
            <person name="Rech G."/>
            <person name="Reinhardt R."/>
            <person name="Rollins J.A."/>
            <person name="Rounsley S."/>
            <person name="Schardl C.L."/>
            <person name="Schwartz D.C."/>
            <person name="Shenoy N."/>
            <person name="Shirasu K."/>
            <person name="Sikhakolli U.R."/>
            <person name="Stueber K."/>
            <person name="Sukno S.A."/>
            <person name="Sweigard J.A."/>
            <person name="Takano Y."/>
            <person name="Takahara H."/>
            <person name="Trail F."/>
            <person name="van der Does H.C."/>
            <person name="Voll L.M."/>
            <person name="Will I."/>
            <person name="Young S."/>
            <person name="Zeng Q."/>
            <person name="Zhang J."/>
            <person name="Zhou S."/>
            <person name="Dickman M.B."/>
            <person name="Schulze-Lefert P."/>
            <person name="Ver Loren van Themaat E."/>
            <person name="Ma L.-J."/>
            <person name="Vaillancourt L.J."/>
        </authorList>
    </citation>
    <scope>NUCLEOTIDE SEQUENCE [LARGE SCALE GENOMIC DNA]</scope>
    <source>
        <strain evidence="2">IMI 349063</strain>
    </source>
</reference>
<dbReference type="HOGENOM" id="CLU_3068577_0_0_1"/>
<dbReference type="Proteomes" id="UP000007174">
    <property type="component" value="Unassembled WGS sequence"/>
</dbReference>
<name>H1VW74_COLHI</name>
<protein>
    <submittedName>
        <fullName evidence="1">Uncharacterized protein</fullName>
    </submittedName>
</protein>
<sequence>MRGDPNQFGLATLRGSPTPVSGSLYSFQLTGTMSLPASLVAMMTPSSLAAVER</sequence>
<gene>
    <name evidence="1" type="ORF">CH063_13867</name>
</gene>
<dbReference type="AlphaFoldDB" id="H1VW74"/>
<accession>H1VW74</accession>
<evidence type="ECO:0000313" key="1">
    <source>
        <dbReference type="EMBL" id="CCF44485.1"/>
    </source>
</evidence>
<proteinExistence type="predicted"/>
<dbReference type="EMBL" id="CACQ02006930">
    <property type="protein sequence ID" value="CCF44485.1"/>
    <property type="molecule type" value="Genomic_DNA"/>
</dbReference>
<evidence type="ECO:0000313" key="2">
    <source>
        <dbReference type="Proteomes" id="UP000007174"/>
    </source>
</evidence>